<dbReference type="GO" id="GO:0000981">
    <property type="term" value="F:DNA-binding transcription factor activity, RNA polymerase II-specific"/>
    <property type="evidence" value="ECO:0007669"/>
    <property type="project" value="InterPro"/>
</dbReference>
<dbReference type="PANTHER" id="PTHR47785">
    <property type="entry name" value="ZN(II)2CYS6 TRANSCRIPTION FACTOR (EUROFUNG)-RELATED-RELATED"/>
    <property type="match status" value="1"/>
</dbReference>
<gene>
    <name evidence="4" type="ORF">AK830_g9248</name>
</gene>
<dbReference type="EMBL" id="LKCW01000169">
    <property type="protein sequence ID" value="KPM37345.1"/>
    <property type="molecule type" value="Genomic_DNA"/>
</dbReference>
<dbReference type="SMART" id="SM00066">
    <property type="entry name" value="GAL4"/>
    <property type="match status" value="1"/>
</dbReference>
<comment type="caution">
    <text evidence="4">The sequence shown here is derived from an EMBL/GenBank/DDBJ whole genome shotgun (WGS) entry which is preliminary data.</text>
</comment>
<feature type="region of interest" description="Disordered" evidence="2">
    <location>
        <begin position="1"/>
        <end position="50"/>
    </location>
</feature>
<dbReference type="SUPFAM" id="SSF57701">
    <property type="entry name" value="Zn2/Cys6 DNA-binding domain"/>
    <property type="match status" value="1"/>
</dbReference>
<keyword evidence="1" id="KW-0539">Nucleus</keyword>
<protein>
    <recommendedName>
        <fullName evidence="3">Zn(2)-C6 fungal-type domain-containing protein</fullName>
    </recommendedName>
</protein>
<dbReference type="PROSITE" id="PS00463">
    <property type="entry name" value="ZN2_CY6_FUNGAL_1"/>
    <property type="match status" value="1"/>
</dbReference>
<dbReference type="OrthoDB" id="4356994at2759"/>
<evidence type="ECO:0000313" key="4">
    <source>
        <dbReference type="EMBL" id="KPM37345.1"/>
    </source>
</evidence>
<dbReference type="InterPro" id="IPR036864">
    <property type="entry name" value="Zn2-C6_fun-type_DNA-bd_sf"/>
</dbReference>
<dbReference type="InterPro" id="IPR001138">
    <property type="entry name" value="Zn2Cys6_DnaBD"/>
</dbReference>
<evidence type="ECO:0000259" key="3">
    <source>
        <dbReference type="PROSITE" id="PS50048"/>
    </source>
</evidence>
<accession>A0A0P7AVC4</accession>
<evidence type="ECO:0000313" key="5">
    <source>
        <dbReference type="Proteomes" id="UP000050424"/>
    </source>
</evidence>
<proteinExistence type="predicted"/>
<organism evidence="4 5">
    <name type="scientific">Neonectria ditissima</name>
    <dbReference type="NCBI Taxonomy" id="78410"/>
    <lineage>
        <taxon>Eukaryota</taxon>
        <taxon>Fungi</taxon>
        <taxon>Dikarya</taxon>
        <taxon>Ascomycota</taxon>
        <taxon>Pezizomycotina</taxon>
        <taxon>Sordariomycetes</taxon>
        <taxon>Hypocreomycetidae</taxon>
        <taxon>Hypocreales</taxon>
        <taxon>Nectriaceae</taxon>
        <taxon>Neonectria</taxon>
    </lineage>
</organism>
<dbReference type="PANTHER" id="PTHR47785:SF5">
    <property type="entry name" value="ZN(II)2CYS6 TRANSCRIPTION FACTOR (EUROFUNG)"/>
    <property type="match status" value="1"/>
</dbReference>
<dbReference type="AlphaFoldDB" id="A0A0P7AVC4"/>
<feature type="domain" description="Zn(2)-C6 fungal-type" evidence="3">
    <location>
        <begin position="53"/>
        <end position="83"/>
    </location>
</feature>
<keyword evidence="5" id="KW-1185">Reference proteome</keyword>
<reference evidence="4 5" key="1">
    <citation type="submission" date="2015-09" db="EMBL/GenBank/DDBJ databases">
        <title>Draft genome of a European isolate of the apple canker pathogen Neonectria ditissima.</title>
        <authorList>
            <person name="Gomez-Cortecero A."/>
            <person name="Harrison R.J."/>
            <person name="Armitage A.D."/>
        </authorList>
    </citation>
    <scope>NUCLEOTIDE SEQUENCE [LARGE SCALE GENOMIC DNA]</scope>
    <source>
        <strain evidence="4 5">R09/05</strain>
    </source>
</reference>
<dbReference type="InterPro" id="IPR053181">
    <property type="entry name" value="EcdB-like_regulator"/>
</dbReference>
<feature type="region of interest" description="Disordered" evidence="2">
    <location>
        <begin position="142"/>
        <end position="171"/>
    </location>
</feature>
<dbReference type="CDD" id="cd00067">
    <property type="entry name" value="GAL4"/>
    <property type="match status" value="1"/>
</dbReference>
<dbReference type="GO" id="GO:0008270">
    <property type="term" value="F:zinc ion binding"/>
    <property type="evidence" value="ECO:0007669"/>
    <property type="project" value="InterPro"/>
</dbReference>
<dbReference type="Pfam" id="PF00172">
    <property type="entry name" value="Zn_clus"/>
    <property type="match status" value="1"/>
</dbReference>
<dbReference type="Gene3D" id="4.10.240.10">
    <property type="entry name" value="Zn(2)-C6 fungal-type DNA-binding domain"/>
    <property type="match status" value="1"/>
</dbReference>
<evidence type="ECO:0000256" key="2">
    <source>
        <dbReference type="SAM" id="MobiDB-lite"/>
    </source>
</evidence>
<sequence length="685" mass="77180">MEETPHLDAADDDQDFARSEGSISLPTASSRKRPADVSDDAAARQARKRAPTACHTCKSRKVKCSNDRPRCTGCVRLGCECIYPEQNYRVSADPATPMVLRALDEILERLPPRSEGLGVSSLENRGPTDDWFPHRIPLRTFGSLPDATLTSDGGPLPQPRKPPTASDEPSEHVALDSVFRWPIFADSSARKWSRHILFVADQESGSSGMLTNVQGAARLPSLNDFDDIIVLVHQFLRHVHIKNPVLDSKTLLRDARVVAETGPMWDTRSCLVLVAAALGAIAAPFDSTTTPKGTSIETSSRDHEARTRAETYFHAARRRFGLLDRSIAACQCHFLSGIYLMYTMHPIPAWQSFIGASTAYIVYLKSHGRFSTEGNQWNDTQKPALKSLEQRLYWSCLKSENELVTELPLPPSGLSSINYPHMFPSLPADFLNAPLPNGFASFSNGTLMDASPQSTSTTSSDPVDQALLQEQSWFYYLTEISLLRLSDRIIQYFYTAENASWLRTNVLDMINTADEFERQLDGWRDSLPLPIRFWDSRLLPDKYSELHIATWGRYVKLKRLLYRPFLYRFVHPQASDVLLRDVVQSYAEKCVHTCIDPIFEVGVSHRHHGSWFRCREAVLSTLILLAAGRVGLTRIMNLEIEAGYFVRLNMDNLRYWEGESPDIALSRKIIEMMCTEYGMLEPSPC</sequence>
<evidence type="ECO:0000256" key="1">
    <source>
        <dbReference type="ARBA" id="ARBA00023242"/>
    </source>
</evidence>
<dbReference type="PROSITE" id="PS50048">
    <property type="entry name" value="ZN2_CY6_FUNGAL_2"/>
    <property type="match status" value="1"/>
</dbReference>
<name>A0A0P7AVC4_9HYPO</name>
<dbReference type="CDD" id="cd12148">
    <property type="entry name" value="fungal_TF_MHR"/>
    <property type="match status" value="1"/>
</dbReference>
<dbReference type="Proteomes" id="UP000050424">
    <property type="component" value="Unassembled WGS sequence"/>
</dbReference>